<evidence type="ECO:0000256" key="5">
    <source>
        <dbReference type="ARBA" id="ARBA00022840"/>
    </source>
</evidence>
<protein>
    <recommendedName>
        <fullName evidence="8">Cytidylate kinase</fullName>
        <shortName evidence="8">CK</shortName>
        <ecNumber evidence="8">2.7.4.25</ecNumber>
    </recommendedName>
    <alternativeName>
        <fullName evidence="8">Cytidine monophosphate kinase</fullName>
        <shortName evidence="8">CMP kinase</shortName>
    </alternativeName>
</protein>
<feature type="compositionally biased region" description="Low complexity" evidence="9">
    <location>
        <begin position="459"/>
        <end position="477"/>
    </location>
</feature>
<dbReference type="SUPFAM" id="SSF55205">
    <property type="entry name" value="EPT/RTPC-like"/>
    <property type="match status" value="1"/>
</dbReference>
<dbReference type="InterPro" id="IPR036968">
    <property type="entry name" value="Enolpyruvate_Tfrase_sf"/>
</dbReference>
<dbReference type="Pfam" id="PF02224">
    <property type="entry name" value="Cytidylate_kin"/>
    <property type="match status" value="1"/>
</dbReference>
<dbReference type="InterPro" id="IPR013792">
    <property type="entry name" value="RNA3'P_cycl/enolpyr_Trfase_a/b"/>
</dbReference>
<evidence type="ECO:0000256" key="8">
    <source>
        <dbReference type="HAMAP-Rule" id="MF_00238"/>
    </source>
</evidence>
<feature type="region of interest" description="Disordered" evidence="9">
    <location>
        <begin position="281"/>
        <end position="309"/>
    </location>
</feature>
<proteinExistence type="inferred from homology"/>
<dbReference type="GO" id="GO:0005524">
    <property type="term" value="F:ATP binding"/>
    <property type="evidence" value="ECO:0007669"/>
    <property type="project" value="UniProtKB-UniRule"/>
</dbReference>
<comment type="similarity">
    <text evidence="1 8">Belongs to the cytidylate kinase family. Type 1 subfamily.</text>
</comment>
<sequence length="477" mass="47555">MTLPPSLIDDPATAGALAAVLSAATVGESRLSAALVPCVLRPLLAELGAQVAEGGGTVAVTGRGLGGLRSPETPLDARAVPGALGPLCGLLAGHAVSAVVRADRLPDGLVATLERAGAQVVVGGSTTAPLLTVRGTASPLAPDCGGPAALPPAAAMAALAVGLTAPGESRVALPPALAGVAFDLLAAFGVPVRLEPAGAVLDLVVTGEAETAPAALPADWPVTPVWLAALDHGAGPLTVAIDGPAAAGKGTLARAVAARLGLAYLDTGLLYRATGLAVRRAGGSPDDPAATEQAARALSPDDLNDPALRGEAAGDAASRVAAIPAVRAALLEFQRAFAAQPPDGARGAVLDGRDIGSVVCPEAPVKLFVTARVETRARRRFLELRERGTEVIESRILRDMEERDARDRSRSVAPLVPVADAVVLDTSDLDRDGALSAALALTGARVWAWHHACARADGRAGPPGAPGATDTGSTGDS</sequence>
<keyword evidence="8" id="KW-0963">Cytoplasm</keyword>
<feature type="region of interest" description="Disordered" evidence="9">
    <location>
        <begin position="456"/>
        <end position="477"/>
    </location>
</feature>
<dbReference type="GO" id="GO:0036431">
    <property type="term" value="F:dCMP kinase activity"/>
    <property type="evidence" value="ECO:0007669"/>
    <property type="project" value="InterPro"/>
</dbReference>
<evidence type="ECO:0000256" key="3">
    <source>
        <dbReference type="ARBA" id="ARBA00022741"/>
    </source>
</evidence>
<keyword evidence="4 8" id="KW-0418">Kinase</keyword>
<feature type="binding site" evidence="8">
    <location>
        <begin position="243"/>
        <end position="251"/>
    </location>
    <ligand>
        <name>ATP</name>
        <dbReference type="ChEBI" id="CHEBI:30616"/>
    </ligand>
</feature>
<organism evidence="11 12">
    <name type="scientific">Roseospira goensis</name>
    <dbReference type="NCBI Taxonomy" id="391922"/>
    <lineage>
        <taxon>Bacteria</taxon>
        <taxon>Pseudomonadati</taxon>
        <taxon>Pseudomonadota</taxon>
        <taxon>Alphaproteobacteria</taxon>
        <taxon>Rhodospirillales</taxon>
        <taxon>Rhodospirillaceae</taxon>
        <taxon>Roseospira</taxon>
    </lineage>
</organism>
<comment type="subcellular location">
    <subcellularLocation>
        <location evidence="8">Cytoplasm</location>
    </subcellularLocation>
</comment>
<evidence type="ECO:0000256" key="7">
    <source>
        <dbReference type="ARBA" id="ARBA00048478"/>
    </source>
</evidence>
<dbReference type="HAMAP" id="MF_00238">
    <property type="entry name" value="Cytidyl_kinase_type1"/>
    <property type="match status" value="1"/>
</dbReference>
<dbReference type="Gene3D" id="3.65.10.10">
    <property type="entry name" value="Enolpyruvate transferase domain"/>
    <property type="match status" value="1"/>
</dbReference>
<gene>
    <name evidence="8" type="primary">cmk</name>
    <name evidence="11" type="ORF">GGD88_001809</name>
</gene>
<dbReference type="CDD" id="cd02020">
    <property type="entry name" value="CMPK"/>
    <property type="match status" value="1"/>
</dbReference>
<dbReference type="InterPro" id="IPR011994">
    <property type="entry name" value="Cytidylate_kinase_dom"/>
</dbReference>
<evidence type="ECO:0000313" key="12">
    <source>
        <dbReference type="Proteomes" id="UP000555728"/>
    </source>
</evidence>
<name>A0A7W6RZH5_9PROT</name>
<evidence type="ECO:0000256" key="2">
    <source>
        <dbReference type="ARBA" id="ARBA00022679"/>
    </source>
</evidence>
<dbReference type="EMBL" id="JACIGI010000012">
    <property type="protein sequence ID" value="MBB4286084.1"/>
    <property type="molecule type" value="Genomic_DNA"/>
</dbReference>
<dbReference type="SUPFAM" id="SSF52540">
    <property type="entry name" value="P-loop containing nucleoside triphosphate hydrolases"/>
    <property type="match status" value="1"/>
</dbReference>
<feature type="domain" description="Cytidylate kinase" evidence="10">
    <location>
        <begin position="239"/>
        <end position="431"/>
    </location>
</feature>
<dbReference type="GO" id="GO:0006220">
    <property type="term" value="P:pyrimidine nucleotide metabolic process"/>
    <property type="evidence" value="ECO:0007669"/>
    <property type="project" value="UniProtKB-UniRule"/>
</dbReference>
<dbReference type="Gene3D" id="3.40.50.300">
    <property type="entry name" value="P-loop containing nucleotide triphosphate hydrolases"/>
    <property type="match status" value="1"/>
</dbReference>
<evidence type="ECO:0000259" key="10">
    <source>
        <dbReference type="Pfam" id="PF02224"/>
    </source>
</evidence>
<evidence type="ECO:0000256" key="4">
    <source>
        <dbReference type="ARBA" id="ARBA00022777"/>
    </source>
</evidence>
<dbReference type="GO" id="GO:0005737">
    <property type="term" value="C:cytoplasm"/>
    <property type="evidence" value="ECO:0007669"/>
    <property type="project" value="UniProtKB-SubCell"/>
</dbReference>
<evidence type="ECO:0000256" key="1">
    <source>
        <dbReference type="ARBA" id="ARBA00009427"/>
    </source>
</evidence>
<evidence type="ECO:0000256" key="9">
    <source>
        <dbReference type="SAM" id="MobiDB-lite"/>
    </source>
</evidence>
<keyword evidence="3 8" id="KW-0547">Nucleotide-binding</keyword>
<evidence type="ECO:0000313" key="11">
    <source>
        <dbReference type="EMBL" id="MBB4286084.1"/>
    </source>
</evidence>
<comment type="catalytic activity">
    <reaction evidence="7 8">
        <text>CMP + ATP = CDP + ADP</text>
        <dbReference type="Rhea" id="RHEA:11600"/>
        <dbReference type="ChEBI" id="CHEBI:30616"/>
        <dbReference type="ChEBI" id="CHEBI:58069"/>
        <dbReference type="ChEBI" id="CHEBI:60377"/>
        <dbReference type="ChEBI" id="CHEBI:456216"/>
        <dbReference type="EC" id="2.7.4.25"/>
    </reaction>
</comment>
<evidence type="ECO:0000256" key="6">
    <source>
        <dbReference type="ARBA" id="ARBA00047615"/>
    </source>
</evidence>
<keyword evidence="2 8" id="KW-0808">Transferase</keyword>
<dbReference type="GO" id="GO:0016765">
    <property type="term" value="F:transferase activity, transferring alkyl or aryl (other than methyl) groups"/>
    <property type="evidence" value="ECO:0007669"/>
    <property type="project" value="InterPro"/>
</dbReference>
<dbReference type="NCBIfam" id="TIGR00017">
    <property type="entry name" value="cmk"/>
    <property type="match status" value="1"/>
</dbReference>
<comment type="catalytic activity">
    <reaction evidence="6 8">
        <text>dCMP + ATP = dCDP + ADP</text>
        <dbReference type="Rhea" id="RHEA:25094"/>
        <dbReference type="ChEBI" id="CHEBI:30616"/>
        <dbReference type="ChEBI" id="CHEBI:57566"/>
        <dbReference type="ChEBI" id="CHEBI:58593"/>
        <dbReference type="ChEBI" id="CHEBI:456216"/>
        <dbReference type="EC" id="2.7.4.25"/>
    </reaction>
</comment>
<keyword evidence="12" id="KW-1185">Reference proteome</keyword>
<dbReference type="InterPro" id="IPR027417">
    <property type="entry name" value="P-loop_NTPase"/>
</dbReference>
<dbReference type="AlphaFoldDB" id="A0A7W6RZH5"/>
<keyword evidence="5 8" id="KW-0067">ATP-binding</keyword>
<comment type="caution">
    <text evidence="11">The sequence shown here is derived from an EMBL/GenBank/DDBJ whole genome shotgun (WGS) entry which is preliminary data.</text>
</comment>
<dbReference type="Proteomes" id="UP000555728">
    <property type="component" value="Unassembled WGS sequence"/>
</dbReference>
<accession>A0A7W6RZH5</accession>
<dbReference type="InterPro" id="IPR003136">
    <property type="entry name" value="Cytidylate_kin"/>
</dbReference>
<dbReference type="RefSeq" id="WP_425502582.1">
    <property type="nucleotide sequence ID" value="NZ_JACIGI010000012.1"/>
</dbReference>
<dbReference type="EC" id="2.7.4.25" evidence="8"/>
<reference evidence="11 12" key="1">
    <citation type="submission" date="2020-08" db="EMBL/GenBank/DDBJ databases">
        <title>Genome sequencing of Purple Non-Sulfur Bacteria from various extreme environments.</title>
        <authorList>
            <person name="Mayer M."/>
        </authorList>
    </citation>
    <scope>NUCLEOTIDE SEQUENCE [LARGE SCALE GENOMIC DNA]</scope>
    <source>
        <strain evidence="11 12">JA135</strain>
    </source>
</reference>